<gene>
    <name evidence="2" type="ORF">BN381_80384</name>
</gene>
<evidence type="ECO:0000256" key="1">
    <source>
        <dbReference type="SAM" id="MobiDB-lite"/>
    </source>
</evidence>
<keyword evidence="3" id="KW-1185">Reference proteome</keyword>
<dbReference type="eggNOG" id="COG3496">
    <property type="taxonomic scope" value="Bacteria"/>
</dbReference>
<feature type="compositionally biased region" description="Polar residues" evidence="1">
    <location>
        <begin position="274"/>
        <end position="292"/>
    </location>
</feature>
<evidence type="ECO:0008006" key="4">
    <source>
        <dbReference type="Google" id="ProtNLM"/>
    </source>
</evidence>
<dbReference type="RefSeq" id="WP_012230976.1">
    <property type="nucleotide sequence ID" value="NZ_HG422565.1"/>
</dbReference>
<accession>R4Z4N3</accession>
<organism evidence="2 3">
    <name type="scientific">Candidatus Neomicrothrix parvicella RN1</name>
    <dbReference type="NCBI Taxonomy" id="1229780"/>
    <lineage>
        <taxon>Bacteria</taxon>
        <taxon>Bacillati</taxon>
        <taxon>Actinomycetota</taxon>
        <taxon>Acidimicrobiia</taxon>
        <taxon>Acidimicrobiales</taxon>
        <taxon>Microthrixaceae</taxon>
        <taxon>Candidatus Neomicrothrix</taxon>
    </lineage>
</organism>
<name>R4Z4N3_9ACTN</name>
<dbReference type="HOGENOM" id="CLU_065913_1_0_11"/>
<proteinExistence type="predicted"/>
<dbReference type="AlphaFoldDB" id="R4Z4N3"/>
<dbReference type="InterPro" id="IPR010775">
    <property type="entry name" value="DUF1365"/>
</dbReference>
<dbReference type="EMBL" id="CANL01000078">
    <property type="protein sequence ID" value="CCM65854.1"/>
    <property type="molecule type" value="Genomic_DNA"/>
</dbReference>
<reference evidence="2 3" key="1">
    <citation type="journal article" date="2013" name="ISME J.">
        <title>Metabolic model for the filamentous 'Candidatus Microthrix parvicella' based on genomic and metagenomic analyses.</title>
        <authorList>
            <person name="Jon McIlroy S."/>
            <person name="Kristiansen R."/>
            <person name="Albertsen M."/>
            <person name="Michael Karst S."/>
            <person name="Rossetti S."/>
            <person name="Lund Nielsen J."/>
            <person name="Tandoi V."/>
            <person name="James Seviour R."/>
            <person name="Nielsen P.H."/>
        </authorList>
    </citation>
    <scope>NUCLEOTIDE SEQUENCE [LARGE SCALE GENOMIC DNA]</scope>
    <source>
        <strain evidence="2 3">RN1</strain>
    </source>
</reference>
<dbReference type="PANTHER" id="PTHR33973:SF4">
    <property type="entry name" value="OS07G0153300 PROTEIN"/>
    <property type="match status" value="1"/>
</dbReference>
<sequence length="292" mass="32254">MRDRPNSFASAWYVGRITHTRHAPVRHHFDHSIMMGLFDLDEMDRLQAAVRGFGVDRWSPIGFRTADHGPADGSSLRAWATGQLSNAGLDPGKASGPIRLLCMPRTCGFGFDPITVWFLHDADGVPSALIHEVRNTFGHRHAYVAPIDRPAHTPWRQHADKTMHVSPFFDRDGGYDFTVMPPQPTAGSRMSLRIDYRNVDGLLLTASFVGERRPFSTRGMLGAVLHSPAVTHKAIVGIHVEALKLWRKGLAYRSVPLPPQQGVTAGTACPIARSQDQTNPSTQNQLLKGTSR</sequence>
<comment type="caution">
    <text evidence="2">The sequence shown here is derived from an EMBL/GenBank/DDBJ whole genome shotgun (WGS) entry which is preliminary data.</text>
</comment>
<dbReference type="PANTHER" id="PTHR33973">
    <property type="entry name" value="OS07G0153300 PROTEIN"/>
    <property type="match status" value="1"/>
</dbReference>
<dbReference type="Proteomes" id="UP000018291">
    <property type="component" value="Unassembled WGS sequence"/>
</dbReference>
<feature type="region of interest" description="Disordered" evidence="1">
    <location>
        <begin position="272"/>
        <end position="292"/>
    </location>
</feature>
<evidence type="ECO:0000313" key="2">
    <source>
        <dbReference type="EMBL" id="CCM65854.1"/>
    </source>
</evidence>
<dbReference type="OrthoDB" id="9778801at2"/>
<dbReference type="Pfam" id="PF07103">
    <property type="entry name" value="DUF1365"/>
    <property type="match status" value="1"/>
</dbReference>
<dbReference type="STRING" id="1229780.BN381_80384"/>
<evidence type="ECO:0000313" key="3">
    <source>
        <dbReference type="Proteomes" id="UP000018291"/>
    </source>
</evidence>
<protein>
    <recommendedName>
        <fullName evidence="4">DUF1365 domain-containing protein</fullName>
    </recommendedName>
</protein>